<comment type="similarity">
    <text evidence="1">Belongs to the short-chain dehydrogenases/reductases (SDR) family.</text>
</comment>
<dbReference type="InterPro" id="IPR051019">
    <property type="entry name" value="VLCFA-Steroid_DH"/>
</dbReference>
<protein>
    <submittedName>
        <fullName evidence="3">Oxidoreductase (Short-chain dehydrogenase family)</fullName>
    </submittedName>
</protein>
<evidence type="ECO:0000256" key="2">
    <source>
        <dbReference type="ARBA" id="ARBA00023002"/>
    </source>
</evidence>
<evidence type="ECO:0000313" key="3">
    <source>
        <dbReference type="EMBL" id="EAR90880.1"/>
    </source>
</evidence>
<dbReference type="KEGG" id="tet:TTHERM_00144850"/>
<dbReference type="OrthoDB" id="418498at2759"/>
<organism evidence="3 4">
    <name type="scientific">Tetrahymena thermophila (strain SB210)</name>
    <dbReference type="NCBI Taxonomy" id="312017"/>
    <lineage>
        <taxon>Eukaryota</taxon>
        <taxon>Sar</taxon>
        <taxon>Alveolata</taxon>
        <taxon>Ciliophora</taxon>
        <taxon>Intramacronucleata</taxon>
        <taxon>Oligohymenophorea</taxon>
        <taxon>Hymenostomatida</taxon>
        <taxon>Tetrahymenina</taxon>
        <taxon>Tetrahymenidae</taxon>
        <taxon>Tetrahymena</taxon>
    </lineage>
</organism>
<dbReference type="FunCoup" id="I7M7A8">
    <property type="interactions" value="109"/>
</dbReference>
<dbReference type="GO" id="GO:0016491">
    <property type="term" value="F:oxidoreductase activity"/>
    <property type="evidence" value="ECO:0007669"/>
    <property type="project" value="UniProtKB-KW"/>
</dbReference>
<dbReference type="Proteomes" id="UP000009168">
    <property type="component" value="Unassembled WGS sequence"/>
</dbReference>
<reference evidence="4" key="1">
    <citation type="journal article" date="2006" name="PLoS Biol.">
        <title>Macronuclear genome sequence of the ciliate Tetrahymena thermophila, a model eukaryote.</title>
        <authorList>
            <person name="Eisen J.A."/>
            <person name="Coyne R.S."/>
            <person name="Wu M."/>
            <person name="Wu D."/>
            <person name="Thiagarajan M."/>
            <person name="Wortman J.R."/>
            <person name="Badger J.H."/>
            <person name="Ren Q."/>
            <person name="Amedeo P."/>
            <person name="Jones K.M."/>
            <person name="Tallon L.J."/>
            <person name="Delcher A.L."/>
            <person name="Salzberg S.L."/>
            <person name="Silva J.C."/>
            <person name="Haas B.J."/>
            <person name="Majoros W.H."/>
            <person name="Farzad M."/>
            <person name="Carlton J.M."/>
            <person name="Smith R.K. Jr."/>
            <person name="Garg J."/>
            <person name="Pearlman R.E."/>
            <person name="Karrer K.M."/>
            <person name="Sun L."/>
            <person name="Manning G."/>
            <person name="Elde N.C."/>
            <person name="Turkewitz A.P."/>
            <person name="Asai D.J."/>
            <person name="Wilkes D.E."/>
            <person name="Wang Y."/>
            <person name="Cai H."/>
            <person name="Collins K."/>
            <person name="Stewart B.A."/>
            <person name="Lee S.R."/>
            <person name="Wilamowska K."/>
            <person name="Weinberg Z."/>
            <person name="Ruzzo W.L."/>
            <person name="Wloga D."/>
            <person name="Gaertig J."/>
            <person name="Frankel J."/>
            <person name="Tsao C.-C."/>
            <person name="Gorovsky M.A."/>
            <person name="Keeling P.J."/>
            <person name="Waller R.F."/>
            <person name="Patron N.J."/>
            <person name="Cherry J.M."/>
            <person name="Stover N.A."/>
            <person name="Krieger C.J."/>
            <person name="del Toro C."/>
            <person name="Ryder H.F."/>
            <person name="Williamson S.C."/>
            <person name="Barbeau R.A."/>
            <person name="Hamilton E.P."/>
            <person name="Orias E."/>
        </authorList>
    </citation>
    <scope>NUCLEOTIDE SEQUENCE [LARGE SCALE GENOMIC DNA]</scope>
    <source>
        <strain evidence="4">SB210</strain>
    </source>
</reference>
<accession>I7M7A8</accession>
<dbReference type="InterPro" id="IPR036291">
    <property type="entry name" value="NAD(P)-bd_dom_sf"/>
</dbReference>
<dbReference type="HOGENOM" id="CLU_010194_38_0_1"/>
<dbReference type="OMA" id="GNMPIPN"/>
<dbReference type="PANTHER" id="PTHR43899">
    <property type="entry name" value="RH59310P"/>
    <property type="match status" value="1"/>
</dbReference>
<dbReference type="SUPFAM" id="SSF51735">
    <property type="entry name" value="NAD(P)-binding Rossmann-fold domains"/>
    <property type="match status" value="1"/>
</dbReference>
<dbReference type="AlphaFoldDB" id="I7M7A8"/>
<dbReference type="STRING" id="312017.I7M7A8"/>
<dbReference type="EMBL" id="GG662793">
    <property type="protein sequence ID" value="EAR90880.1"/>
    <property type="molecule type" value="Genomic_DNA"/>
</dbReference>
<dbReference type="eggNOG" id="KOG1014">
    <property type="taxonomic scope" value="Eukaryota"/>
</dbReference>
<dbReference type="PRINTS" id="PR00081">
    <property type="entry name" value="GDHRDH"/>
</dbReference>
<dbReference type="Pfam" id="PF00106">
    <property type="entry name" value="adh_short"/>
    <property type="match status" value="1"/>
</dbReference>
<keyword evidence="4" id="KW-1185">Reference proteome</keyword>
<name>I7M7A8_TETTS</name>
<dbReference type="PIRSF" id="PIRSF000126">
    <property type="entry name" value="11-beta-HSD1"/>
    <property type="match status" value="1"/>
</dbReference>
<dbReference type="Gene3D" id="3.40.50.720">
    <property type="entry name" value="NAD(P)-binding Rossmann-like Domain"/>
    <property type="match status" value="1"/>
</dbReference>
<evidence type="ECO:0000313" key="4">
    <source>
        <dbReference type="Proteomes" id="UP000009168"/>
    </source>
</evidence>
<evidence type="ECO:0000256" key="1">
    <source>
        <dbReference type="ARBA" id="ARBA00006484"/>
    </source>
</evidence>
<dbReference type="InterPro" id="IPR002347">
    <property type="entry name" value="SDR_fam"/>
</dbReference>
<dbReference type="InParanoid" id="I7M7A8"/>
<proteinExistence type="inferred from homology"/>
<dbReference type="PANTHER" id="PTHR43899:SF13">
    <property type="entry name" value="RH59310P"/>
    <property type="match status" value="1"/>
</dbReference>
<sequence>MELIQKYIPKQIQDASMIIGLTYLGIKCLKFARFLWRIQPLKMRNNLIKKYGQNSYALVTGATDGIGKQLAISAAKRGFNLILVSRNMEKLEATKQEIHKLYSGLDIVLVQADFSKAYEKGFFEVIAEKTKDYDVSILVNNVGIDKFSPLKDIDDKLILDLIQINTYSQIMMTKLFAEKINSRPQKGGIMFTGSFSGFEPIKYFQVYGSTKALIKSFSLNIQNEYPNLDILHITPGEVSTTLIFNKKPSLSVATPQGCAEGSFEDLGRYYQTDGATRHKIFNSILRLIPYSIFNFIFCNFTSKKMLKERQDGESKFHKKHN</sequence>
<dbReference type="GeneID" id="7827754"/>
<keyword evidence="2" id="KW-0560">Oxidoreductase</keyword>
<dbReference type="RefSeq" id="XP_001011125.1">
    <property type="nucleotide sequence ID" value="XM_001011125.1"/>
</dbReference>
<gene>
    <name evidence="3" type="ORF">TTHERM_00144850</name>
</gene>